<reference evidence="1 2" key="1">
    <citation type="submission" date="2015-10" db="EMBL/GenBank/DDBJ databases">
        <title>Genome analyses suggest a sexual origin of heterokaryosis in a supposedly ancient asexual fungus.</title>
        <authorList>
            <person name="Ropars J."/>
            <person name="Sedzielewska K."/>
            <person name="Noel J."/>
            <person name="Charron P."/>
            <person name="Farinelli L."/>
            <person name="Marton T."/>
            <person name="Kruger M."/>
            <person name="Pelin A."/>
            <person name="Brachmann A."/>
            <person name="Corradi N."/>
        </authorList>
    </citation>
    <scope>NUCLEOTIDE SEQUENCE [LARGE SCALE GENOMIC DNA]</scope>
    <source>
        <strain evidence="1 2">A4</strain>
    </source>
</reference>
<dbReference type="EMBL" id="LLXI01006013">
    <property type="protein sequence ID" value="PKY61872.1"/>
    <property type="molecule type" value="Genomic_DNA"/>
</dbReference>
<feature type="non-terminal residue" evidence="1">
    <location>
        <position position="1"/>
    </location>
</feature>
<accession>A0A2I1HSN7</accession>
<evidence type="ECO:0000313" key="2">
    <source>
        <dbReference type="Proteomes" id="UP000234323"/>
    </source>
</evidence>
<name>A0A2I1HSN7_9GLOM</name>
<dbReference type="AlphaFoldDB" id="A0A2I1HSN7"/>
<organism evidence="1 2">
    <name type="scientific">Rhizophagus irregularis</name>
    <dbReference type="NCBI Taxonomy" id="588596"/>
    <lineage>
        <taxon>Eukaryota</taxon>
        <taxon>Fungi</taxon>
        <taxon>Fungi incertae sedis</taxon>
        <taxon>Mucoromycota</taxon>
        <taxon>Glomeromycotina</taxon>
        <taxon>Glomeromycetes</taxon>
        <taxon>Glomerales</taxon>
        <taxon>Glomeraceae</taxon>
        <taxon>Rhizophagus</taxon>
    </lineage>
</organism>
<dbReference type="Proteomes" id="UP000234323">
    <property type="component" value="Unassembled WGS sequence"/>
</dbReference>
<evidence type="ECO:0000313" key="1">
    <source>
        <dbReference type="EMBL" id="PKY61872.1"/>
    </source>
</evidence>
<comment type="caution">
    <text evidence="1">The sequence shown here is derived from an EMBL/GenBank/DDBJ whole genome shotgun (WGS) entry which is preliminary data.</text>
</comment>
<gene>
    <name evidence="1" type="ORF">RhiirA4_487453</name>
</gene>
<sequence length="108" mass="12366">YQLRFGWTSLNYWQPPWIRLLGLVQCQPLLGLDFLDWITPSWIGLLELDCKLQSGFSLDILSLVLDFLVRHFDLGLGFSFLFCRALTLNLDFLILAESSIALTSSILV</sequence>
<protein>
    <submittedName>
        <fullName evidence="1">Uncharacterized protein</fullName>
    </submittedName>
</protein>
<keyword evidence="2" id="KW-1185">Reference proteome</keyword>
<proteinExistence type="predicted"/>